<evidence type="ECO:0000313" key="2">
    <source>
        <dbReference type="Proteomes" id="UP000053593"/>
    </source>
</evidence>
<dbReference type="HOGENOM" id="CLU_2558509_0_0_1"/>
<name>A0A0D0CKR8_9AGAR</name>
<organism evidence="1 2">
    <name type="scientific">Collybiopsis luxurians FD-317 M1</name>
    <dbReference type="NCBI Taxonomy" id="944289"/>
    <lineage>
        <taxon>Eukaryota</taxon>
        <taxon>Fungi</taxon>
        <taxon>Dikarya</taxon>
        <taxon>Basidiomycota</taxon>
        <taxon>Agaricomycotina</taxon>
        <taxon>Agaricomycetes</taxon>
        <taxon>Agaricomycetidae</taxon>
        <taxon>Agaricales</taxon>
        <taxon>Marasmiineae</taxon>
        <taxon>Omphalotaceae</taxon>
        <taxon>Collybiopsis</taxon>
        <taxon>Collybiopsis luxurians</taxon>
    </lineage>
</organism>
<keyword evidence="2" id="KW-1185">Reference proteome</keyword>
<gene>
    <name evidence="1" type="ORF">GYMLUDRAFT_679884</name>
</gene>
<proteinExistence type="predicted"/>
<dbReference type="Proteomes" id="UP000053593">
    <property type="component" value="Unassembled WGS sequence"/>
</dbReference>
<accession>A0A0D0CKR8</accession>
<reference evidence="1 2" key="1">
    <citation type="submission" date="2014-04" db="EMBL/GenBank/DDBJ databases">
        <title>Evolutionary Origins and Diversification of the Mycorrhizal Mutualists.</title>
        <authorList>
            <consortium name="DOE Joint Genome Institute"/>
            <consortium name="Mycorrhizal Genomics Consortium"/>
            <person name="Kohler A."/>
            <person name="Kuo A."/>
            <person name="Nagy L.G."/>
            <person name="Floudas D."/>
            <person name="Copeland A."/>
            <person name="Barry K.W."/>
            <person name="Cichocki N."/>
            <person name="Veneault-Fourrey C."/>
            <person name="LaButti K."/>
            <person name="Lindquist E.A."/>
            <person name="Lipzen A."/>
            <person name="Lundell T."/>
            <person name="Morin E."/>
            <person name="Murat C."/>
            <person name="Riley R."/>
            <person name="Ohm R."/>
            <person name="Sun H."/>
            <person name="Tunlid A."/>
            <person name="Henrissat B."/>
            <person name="Grigoriev I.V."/>
            <person name="Hibbett D.S."/>
            <person name="Martin F."/>
        </authorList>
    </citation>
    <scope>NUCLEOTIDE SEQUENCE [LARGE SCALE GENOMIC DNA]</scope>
    <source>
        <strain evidence="1 2">FD-317 M1</strain>
    </source>
</reference>
<evidence type="ECO:0000313" key="1">
    <source>
        <dbReference type="EMBL" id="KIK59037.1"/>
    </source>
</evidence>
<sequence>MGHTICVFHAVYFYAVTHYGEKEVLLRSIPHSWPAAVFFHGLVAILGKRPRRHSLSVLDSHSAQLRATLRTGSRALALAIGT</sequence>
<dbReference type="AlphaFoldDB" id="A0A0D0CKR8"/>
<dbReference type="EMBL" id="KN834781">
    <property type="protein sequence ID" value="KIK59037.1"/>
    <property type="molecule type" value="Genomic_DNA"/>
</dbReference>
<protein>
    <submittedName>
        <fullName evidence="1">Uncharacterized protein</fullName>
    </submittedName>
</protein>